<feature type="region of interest" description="Disordered" evidence="1">
    <location>
        <begin position="23"/>
        <end position="44"/>
    </location>
</feature>
<dbReference type="Proteomes" id="UP000765509">
    <property type="component" value="Unassembled WGS sequence"/>
</dbReference>
<protein>
    <submittedName>
        <fullName evidence="2">Uncharacterized protein</fullName>
    </submittedName>
</protein>
<evidence type="ECO:0000313" key="3">
    <source>
        <dbReference type="Proteomes" id="UP000765509"/>
    </source>
</evidence>
<evidence type="ECO:0000313" key="2">
    <source>
        <dbReference type="EMBL" id="MBW0482198.1"/>
    </source>
</evidence>
<feature type="compositionally biased region" description="Polar residues" evidence="1">
    <location>
        <begin position="59"/>
        <end position="77"/>
    </location>
</feature>
<evidence type="ECO:0000256" key="1">
    <source>
        <dbReference type="SAM" id="MobiDB-lite"/>
    </source>
</evidence>
<comment type="caution">
    <text evidence="2">The sequence shown here is derived from an EMBL/GenBank/DDBJ whole genome shotgun (WGS) entry which is preliminary data.</text>
</comment>
<name>A0A9Q3GVV0_9BASI</name>
<feature type="region of interest" description="Disordered" evidence="1">
    <location>
        <begin position="256"/>
        <end position="279"/>
    </location>
</feature>
<gene>
    <name evidence="2" type="ORF">O181_021913</name>
</gene>
<keyword evidence="3" id="KW-1185">Reference proteome</keyword>
<feature type="compositionally biased region" description="Polar residues" evidence="1">
    <location>
        <begin position="267"/>
        <end position="279"/>
    </location>
</feature>
<accession>A0A9Q3GVV0</accession>
<organism evidence="2 3">
    <name type="scientific">Austropuccinia psidii MF-1</name>
    <dbReference type="NCBI Taxonomy" id="1389203"/>
    <lineage>
        <taxon>Eukaryota</taxon>
        <taxon>Fungi</taxon>
        <taxon>Dikarya</taxon>
        <taxon>Basidiomycota</taxon>
        <taxon>Pucciniomycotina</taxon>
        <taxon>Pucciniomycetes</taxon>
        <taxon>Pucciniales</taxon>
        <taxon>Sphaerophragmiaceae</taxon>
        <taxon>Austropuccinia</taxon>
    </lineage>
</organism>
<sequence>MAPNPEFGVGLFSKERDREIKNNSFENSLAMENQDTSKISDTQAGENKSMFYSTFIASSSTSRGHSLPENTAKSPPSGSKKRVLDGKYGENNFPNKKIGLSNRDDVMKTFRTNRDRSEEYARTPDNGLKLIRENERSLHTPFENHEVFSNLPPHAASSKNPVGLWQALGVPVDQHQNRQYEAHYKKPTLFDFLEVLPKGKSTVVEAPEAGPIVMKVPGGRPTMFEVSQGKSTVFEAAKDALQERLLDINVALASSESTSKANREVDNPTSENTAENSSSCYLQQEIADRNSQYPSDLVSHSTNSHDATMIEENMEKFFSFLVTFCATRDVTNRTPELDSQCKKFLQLMRSKHVGTEKSTRLKEIIGKMEELLKLIWRLNLRILVLIEPYHKEQTLNLERKALWSFVFNSLPSPTKVLELVNQEKLNLDYNTNSPNHRLTTLLVNYFKPAQDERLWQVNIAKGESKIVHKGEILKLKIILILLINYYKTTNNVKWDFFFKDEKNFLGFLGQVARKFDQVHTAQFAQQIRHFTDMVSSFPWGNSWKKPPTATINTFQNRFAPSLNIWLDVYASTFLDEKVRRPDSGTIRENEISRFLMTVYEPWVYNFLQDFLKFEGKKPSVEVETIIQENVLQICFELSKSLKHTVNGFVQTNQATASKEAPSSKIELLLLKIFKLNQAFLIYFSNEKSKLIVEEQVALQSWLAAILCQVVAKRNYKSEVSNSVLKYLIPDLEEKQENEAHDAFDHVIFNGSDEHSTHLAVSFLEVYYKENNSHKWKILFNTRVKASLYHKYLVVIIDRNSKSKRHDTRNRFRTSQLIPWKQQWLYEKAPSFMKSFKAEITRSFYTLGRDYMTKKTKTSE</sequence>
<dbReference type="EMBL" id="AVOT02006686">
    <property type="protein sequence ID" value="MBW0482198.1"/>
    <property type="molecule type" value="Genomic_DNA"/>
</dbReference>
<dbReference type="AlphaFoldDB" id="A0A9Q3GVV0"/>
<proteinExistence type="predicted"/>
<reference evidence="2" key="1">
    <citation type="submission" date="2021-03" db="EMBL/GenBank/DDBJ databases">
        <title>Draft genome sequence of rust myrtle Austropuccinia psidii MF-1, a brazilian biotype.</title>
        <authorList>
            <person name="Quecine M.C."/>
            <person name="Pachon D.M.R."/>
            <person name="Bonatelli M.L."/>
            <person name="Correr F.H."/>
            <person name="Franceschini L.M."/>
            <person name="Leite T.F."/>
            <person name="Margarido G.R.A."/>
            <person name="Almeida C.A."/>
            <person name="Ferrarezi J.A."/>
            <person name="Labate C.A."/>
        </authorList>
    </citation>
    <scope>NUCLEOTIDE SEQUENCE</scope>
    <source>
        <strain evidence="2">MF-1</strain>
    </source>
</reference>
<feature type="region of interest" description="Disordered" evidence="1">
    <location>
        <begin position="59"/>
        <end position="100"/>
    </location>
</feature>